<proteinExistence type="predicted"/>
<reference evidence="1" key="1">
    <citation type="journal article" date="2021" name="Proc. Natl. Acad. Sci. U.S.A.">
        <title>A Catalog of Tens of Thousands of Viruses from Human Metagenomes Reveals Hidden Associations with Chronic Diseases.</title>
        <authorList>
            <person name="Tisza M.J."/>
            <person name="Buck C.B."/>
        </authorList>
    </citation>
    <scope>NUCLEOTIDE SEQUENCE</scope>
    <source>
        <strain evidence="1">CtlNl18</strain>
    </source>
</reference>
<name>A0A8S5T3D2_9CAUD</name>
<protein>
    <submittedName>
        <fullName evidence="1">Uncharacterized protein</fullName>
    </submittedName>
</protein>
<sequence>MIDNTYNYIPIPVIASFNTSGDFMPIWFRYNDCVYDVAVSSHKETYNSKIFYCEIIKASNEDEGNHMIGKRIEIIYHEGNHIWGIVKNSSLMQDV</sequence>
<accession>A0A8S5T3D2</accession>
<evidence type="ECO:0000313" key="1">
    <source>
        <dbReference type="EMBL" id="DAF57860.1"/>
    </source>
</evidence>
<dbReference type="EMBL" id="BK032741">
    <property type="protein sequence ID" value="DAF57860.1"/>
    <property type="molecule type" value="Genomic_DNA"/>
</dbReference>
<organism evidence="1">
    <name type="scientific">Siphoviridae sp. ctlNl18</name>
    <dbReference type="NCBI Taxonomy" id="2827928"/>
    <lineage>
        <taxon>Viruses</taxon>
        <taxon>Duplodnaviria</taxon>
        <taxon>Heunggongvirae</taxon>
        <taxon>Uroviricota</taxon>
        <taxon>Caudoviricetes</taxon>
    </lineage>
</organism>